<keyword evidence="1" id="KW-0732">Signal</keyword>
<dbReference type="RefSeq" id="XP_028144468.1">
    <property type="nucleotide sequence ID" value="XM_028288667.1"/>
</dbReference>
<evidence type="ECO:0000256" key="1">
    <source>
        <dbReference type="SAM" id="SignalP"/>
    </source>
</evidence>
<dbReference type="InterPro" id="IPR031734">
    <property type="entry name" value="MBF2"/>
</dbReference>
<evidence type="ECO:0000313" key="2">
    <source>
        <dbReference type="RefSeq" id="XP_028144468.1"/>
    </source>
</evidence>
<accession>A0A6P7GH61</accession>
<feature type="chain" id="PRO_5028228826" evidence="1">
    <location>
        <begin position="20"/>
        <end position="122"/>
    </location>
</feature>
<reference evidence="2" key="1">
    <citation type="submission" date="2025-08" db="UniProtKB">
        <authorList>
            <consortium name="RefSeq"/>
        </authorList>
    </citation>
    <scope>IDENTIFICATION</scope>
    <source>
        <tissue evidence="2">Whole insect</tissue>
    </source>
</reference>
<feature type="signal peptide" evidence="1">
    <location>
        <begin position="1"/>
        <end position="19"/>
    </location>
</feature>
<organism evidence="2">
    <name type="scientific">Diabrotica virgifera virgifera</name>
    <name type="common">western corn rootworm</name>
    <dbReference type="NCBI Taxonomy" id="50390"/>
    <lineage>
        <taxon>Eukaryota</taxon>
        <taxon>Metazoa</taxon>
        <taxon>Ecdysozoa</taxon>
        <taxon>Arthropoda</taxon>
        <taxon>Hexapoda</taxon>
        <taxon>Insecta</taxon>
        <taxon>Pterygota</taxon>
        <taxon>Neoptera</taxon>
        <taxon>Endopterygota</taxon>
        <taxon>Coleoptera</taxon>
        <taxon>Polyphaga</taxon>
        <taxon>Cucujiformia</taxon>
        <taxon>Chrysomeloidea</taxon>
        <taxon>Chrysomelidae</taxon>
        <taxon>Galerucinae</taxon>
        <taxon>Diabroticina</taxon>
        <taxon>Diabroticites</taxon>
        <taxon>Diabrotica</taxon>
    </lineage>
</organism>
<protein>
    <submittedName>
        <fullName evidence="2">Uncharacterized protein LOC114338084 isoform X2</fullName>
    </submittedName>
</protein>
<proteinExistence type="predicted"/>
<dbReference type="Pfam" id="PF15868">
    <property type="entry name" value="MBF2"/>
    <property type="match status" value="1"/>
</dbReference>
<dbReference type="AlphaFoldDB" id="A0A6P7GH61"/>
<sequence>MKHLLIFIVCLISTQLITCLPTSSNDGQHDIIEGNCANPDPEKIVYRDHVEKMAIPFIVRDNTNEWRGDANIFCVMVISEQDESKGSTARITEGGVDHHFITIELESGRGNALDYNIKIYAE</sequence>
<name>A0A6P7GH61_DIAVI</name>
<gene>
    <name evidence="2" type="primary">LOC114338084</name>
</gene>